<keyword evidence="2" id="KW-1133">Transmembrane helix</keyword>
<protein>
    <submittedName>
        <fullName evidence="3">Uncharacterized protein</fullName>
    </submittedName>
</protein>
<dbReference type="Proteomes" id="UP000886595">
    <property type="component" value="Unassembled WGS sequence"/>
</dbReference>
<evidence type="ECO:0000313" key="3">
    <source>
        <dbReference type="EMBL" id="KAG2247426.1"/>
    </source>
</evidence>
<sequence length="392" mass="43395">MRPGRARALRQFTLSTGKSAGRNSSGHITVKNRGGILNLFLVFFITVVISFLRIKVSHLLGGQALPLLEPIIWAAVGGEALPSTGPNGSSMWEEDPFELGVLEESFSDSKTAGESHTEESEPSVNQLPPQEAGPSVPYQDQGLPTDRNGNPMDLNARPSPSSLYNEIESSDSLRARNLQLEEDLEQIHLMEQNLQNERDPDRRREVSLLIDWKVRKLERKISLCQDQDTVRDDQLDVWREGLYEELATQGEKQARLTLLNSWLKVGRPAYYGHPPVGISAERDASRAGLPEMRPFGEAKFLSGHQTLQLMRKKALWGKGKSVYVVTLPAFQRCLEDGPDAAKRQPGSRFPTGRGTGDGHLKAHHDLQVRPARPGKATRLGVRGSIVPAAPRT</sequence>
<evidence type="ECO:0000313" key="4">
    <source>
        <dbReference type="Proteomes" id="UP000886595"/>
    </source>
</evidence>
<feature type="compositionally biased region" description="Basic and acidic residues" evidence="1">
    <location>
        <begin position="356"/>
        <end position="365"/>
    </location>
</feature>
<evidence type="ECO:0000256" key="2">
    <source>
        <dbReference type="SAM" id="Phobius"/>
    </source>
</evidence>
<feature type="region of interest" description="Disordered" evidence="1">
    <location>
        <begin position="106"/>
        <end position="166"/>
    </location>
</feature>
<dbReference type="OrthoDB" id="1110818at2759"/>
<dbReference type="AlphaFoldDB" id="A0A8X7TN82"/>
<keyword evidence="4" id="KW-1185">Reference proteome</keyword>
<evidence type="ECO:0000256" key="1">
    <source>
        <dbReference type="SAM" id="MobiDB-lite"/>
    </source>
</evidence>
<organism evidence="3 4">
    <name type="scientific">Brassica carinata</name>
    <name type="common">Ethiopian mustard</name>
    <name type="synonym">Abyssinian cabbage</name>
    <dbReference type="NCBI Taxonomy" id="52824"/>
    <lineage>
        <taxon>Eukaryota</taxon>
        <taxon>Viridiplantae</taxon>
        <taxon>Streptophyta</taxon>
        <taxon>Embryophyta</taxon>
        <taxon>Tracheophyta</taxon>
        <taxon>Spermatophyta</taxon>
        <taxon>Magnoliopsida</taxon>
        <taxon>eudicotyledons</taxon>
        <taxon>Gunneridae</taxon>
        <taxon>Pentapetalae</taxon>
        <taxon>rosids</taxon>
        <taxon>malvids</taxon>
        <taxon>Brassicales</taxon>
        <taxon>Brassicaceae</taxon>
        <taxon>Brassiceae</taxon>
        <taxon>Brassica</taxon>
    </lineage>
</organism>
<name>A0A8X7TN82_BRACI</name>
<keyword evidence="2" id="KW-0472">Membrane</keyword>
<dbReference type="EMBL" id="JAAMPC010000017">
    <property type="protein sequence ID" value="KAG2247426.1"/>
    <property type="molecule type" value="Genomic_DNA"/>
</dbReference>
<feature type="transmembrane region" description="Helical" evidence="2">
    <location>
        <begin position="35"/>
        <end position="54"/>
    </location>
</feature>
<accession>A0A8X7TN82</accession>
<keyword evidence="2" id="KW-0812">Transmembrane</keyword>
<proteinExistence type="predicted"/>
<dbReference type="PANTHER" id="PTHR48161">
    <property type="entry name" value="BNACNNG12870D PROTEIN"/>
    <property type="match status" value="1"/>
</dbReference>
<gene>
    <name evidence="3" type="ORF">Bca52824_087054</name>
</gene>
<feature type="region of interest" description="Disordered" evidence="1">
    <location>
        <begin position="336"/>
        <end position="365"/>
    </location>
</feature>
<comment type="caution">
    <text evidence="3">The sequence shown here is derived from an EMBL/GenBank/DDBJ whole genome shotgun (WGS) entry which is preliminary data.</text>
</comment>
<reference evidence="3 4" key="1">
    <citation type="submission" date="2020-02" db="EMBL/GenBank/DDBJ databases">
        <authorList>
            <person name="Ma Q."/>
            <person name="Huang Y."/>
            <person name="Song X."/>
            <person name="Pei D."/>
        </authorList>
    </citation>
    <scope>NUCLEOTIDE SEQUENCE [LARGE SCALE GENOMIC DNA]</scope>
    <source>
        <strain evidence="3">Sxm20200214</strain>
        <tissue evidence="3">Leaf</tissue>
    </source>
</reference>
<dbReference type="PANTHER" id="PTHR48161:SF1">
    <property type="entry name" value="(RAPE) HYPOTHETICAL PROTEIN"/>
    <property type="match status" value="1"/>
</dbReference>